<reference evidence="2" key="1">
    <citation type="journal article" date="2022" name="bioRxiv">
        <title>Sequencing and chromosome-scale assembly of the giantPleurodeles waltlgenome.</title>
        <authorList>
            <person name="Brown T."/>
            <person name="Elewa A."/>
            <person name="Iarovenko S."/>
            <person name="Subramanian E."/>
            <person name="Araus A.J."/>
            <person name="Petzold A."/>
            <person name="Susuki M."/>
            <person name="Suzuki K.-i.T."/>
            <person name="Hayashi T."/>
            <person name="Toyoda A."/>
            <person name="Oliveira C."/>
            <person name="Osipova E."/>
            <person name="Leigh N.D."/>
            <person name="Simon A."/>
            <person name="Yun M.H."/>
        </authorList>
    </citation>
    <scope>NUCLEOTIDE SEQUENCE</scope>
    <source>
        <strain evidence="2">20211129_DDA</strain>
        <tissue evidence="2">Liver</tissue>
    </source>
</reference>
<dbReference type="EMBL" id="JANPWB010000010">
    <property type="protein sequence ID" value="KAJ1134506.1"/>
    <property type="molecule type" value="Genomic_DNA"/>
</dbReference>
<gene>
    <name evidence="2" type="ORF">NDU88_000957</name>
</gene>
<name>A0AAV7Q290_PLEWA</name>
<evidence type="ECO:0000313" key="3">
    <source>
        <dbReference type="Proteomes" id="UP001066276"/>
    </source>
</evidence>
<evidence type="ECO:0000256" key="1">
    <source>
        <dbReference type="SAM" id="MobiDB-lite"/>
    </source>
</evidence>
<evidence type="ECO:0000313" key="2">
    <source>
        <dbReference type="EMBL" id="KAJ1134506.1"/>
    </source>
</evidence>
<dbReference type="AlphaFoldDB" id="A0AAV7Q290"/>
<proteinExistence type="predicted"/>
<dbReference type="Proteomes" id="UP001066276">
    <property type="component" value="Chromosome 6"/>
</dbReference>
<protein>
    <submittedName>
        <fullName evidence="2">Uncharacterized protein</fullName>
    </submittedName>
</protein>
<organism evidence="2 3">
    <name type="scientific">Pleurodeles waltl</name>
    <name type="common">Iberian ribbed newt</name>
    <dbReference type="NCBI Taxonomy" id="8319"/>
    <lineage>
        <taxon>Eukaryota</taxon>
        <taxon>Metazoa</taxon>
        <taxon>Chordata</taxon>
        <taxon>Craniata</taxon>
        <taxon>Vertebrata</taxon>
        <taxon>Euteleostomi</taxon>
        <taxon>Amphibia</taxon>
        <taxon>Batrachia</taxon>
        <taxon>Caudata</taxon>
        <taxon>Salamandroidea</taxon>
        <taxon>Salamandridae</taxon>
        <taxon>Pleurodelinae</taxon>
        <taxon>Pleurodeles</taxon>
    </lineage>
</organism>
<feature type="region of interest" description="Disordered" evidence="1">
    <location>
        <begin position="48"/>
        <end position="83"/>
    </location>
</feature>
<feature type="compositionally biased region" description="Low complexity" evidence="1">
    <location>
        <begin position="54"/>
        <end position="83"/>
    </location>
</feature>
<keyword evidence="3" id="KW-1185">Reference proteome</keyword>
<comment type="caution">
    <text evidence="2">The sequence shown here is derived from an EMBL/GenBank/DDBJ whole genome shotgun (WGS) entry which is preliminary data.</text>
</comment>
<sequence>MGAFPLRDVMENCLPGSDTQERILIKATASAWTPKALWATTGTDIKGSQDETKAQLNAQQEQLNAQQEQLNAQREQLNTTGTP</sequence>
<accession>A0AAV7Q290</accession>